<keyword evidence="1" id="KW-1133">Transmembrane helix</keyword>
<dbReference type="Proteomes" id="UP000824250">
    <property type="component" value="Unassembled WGS sequence"/>
</dbReference>
<dbReference type="Pfam" id="PF10825">
    <property type="entry name" value="DUF2752"/>
    <property type="match status" value="1"/>
</dbReference>
<name>A0A9D1A3J5_9FIRM</name>
<proteinExistence type="predicted"/>
<organism evidence="2 3">
    <name type="scientific">Candidatus Copromonas faecavium</name>
    <name type="common">nom. illeg.</name>
    <dbReference type="NCBI Taxonomy" id="2840740"/>
    <lineage>
        <taxon>Bacteria</taxon>
        <taxon>Bacillati</taxon>
        <taxon>Bacillota</taxon>
        <taxon>Clostridia</taxon>
        <taxon>Lachnospirales</taxon>
        <taxon>Lachnospiraceae</taxon>
        <taxon>Candidatus Copromonas (nom. illeg.)</taxon>
    </lineage>
</organism>
<feature type="transmembrane region" description="Helical" evidence="1">
    <location>
        <begin position="107"/>
        <end position="130"/>
    </location>
</feature>
<evidence type="ECO:0000256" key="1">
    <source>
        <dbReference type="SAM" id="Phobius"/>
    </source>
</evidence>
<gene>
    <name evidence="2" type="ORF">IAB28_02815</name>
</gene>
<feature type="transmembrane region" description="Helical" evidence="1">
    <location>
        <begin position="73"/>
        <end position="95"/>
    </location>
</feature>
<keyword evidence="1" id="KW-0812">Transmembrane</keyword>
<sequence length="167" mass="19187">MDSPSPSDRKQEIRRRMLSDLKAMLPGCVLCALFLFFLSVSLGKTCPSRLIFGIPCPACGLTRAAVFLIKGQLYASLEANPFLLPLMAGIPIYIYEHYFKNRKARFFTAYMILCIILMVLVYLIRMALWFPDREPMIYEPDNLFAHMTDRLRMLPGLAEFFSAFWPG</sequence>
<reference evidence="2" key="2">
    <citation type="journal article" date="2021" name="PeerJ">
        <title>Extensive microbial diversity within the chicken gut microbiome revealed by metagenomics and culture.</title>
        <authorList>
            <person name="Gilroy R."/>
            <person name="Ravi A."/>
            <person name="Getino M."/>
            <person name="Pursley I."/>
            <person name="Horton D.L."/>
            <person name="Alikhan N.F."/>
            <person name="Baker D."/>
            <person name="Gharbi K."/>
            <person name="Hall N."/>
            <person name="Watson M."/>
            <person name="Adriaenssens E.M."/>
            <person name="Foster-Nyarko E."/>
            <person name="Jarju S."/>
            <person name="Secka A."/>
            <person name="Antonio M."/>
            <person name="Oren A."/>
            <person name="Chaudhuri R.R."/>
            <person name="La Ragione R."/>
            <person name="Hildebrand F."/>
            <person name="Pallen M.J."/>
        </authorList>
    </citation>
    <scope>NUCLEOTIDE SEQUENCE</scope>
    <source>
        <strain evidence="2">CHK180-2868</strain>
    </source>
</reference>
<accession>A0A9D1A3J5</accession>
<dbReference type="EMBL" id="DVGC01000013">
    <property type="protein sequence ID" value="HIR04880.1"/>
    <property type="molecule type" value="Genomic_DNA"/>
</dbReference>
<protein>
    <submittedName>
        <fullName evidence="2">DUF2752 domain-containing protein</fullName>
    </submittedName>
</protein>
<dbReference type="AlphaFoldDB" id="A0A9D1A3J5"/>
<evidence type="ECO:0000313" key="3">
    <source>
        <dbReference type="Proteomes" id="UP000824250"/>
    </source>
</evidence>
<dbReference type="InterPro" id="IPR021215">
    <property type="entry name" value="DUF2752"/>
</dbReference>
<evidence type="ECO:0000313" key="2">
    <source>
        <dbReference type="EMBL" id="HIR04880.1"/>
    </source>
</evidence>
<reference evidence="2" key="1">
    <citation type="submission" date="2020-10" db="EMBL/GenBank/DDBJ databases">
        <authorList>
            <person name="Gilroy R."/>
        </authorList>
    </citation>
    <scope>NUCLEOTIDE SEQUENCE</scope>
    <source>
        <strain evidence="2">CHK180-2868</strain>
    </source>
</reference>
<keyword evidence="1" id="KW-0472">Membrane</keyword>
<comment type="caution">
    <text evidence="2">The sequence shown here is derived from an EMBL/GenBank/DDBJ whole genome shotgun (WGS) entry which is preliminary data.</text>
</comment>